<evidence type="ECO:0000313" key="2">
    <source>
        <dbReference type="EMBL" id="TQF11933.1"/>
    </source>
</evidence>
<dbReference type="Pfam" id="PF07045">
    <property type="entry name" value="DUF1330"/>
    <property type="match status" value="1"/>
</dbReference>
<dbReference type="RefSeq" id="WP_141646318.1">
    <property type="nucleotide sequence ID" value="NZ_VIFM01000163.1"/>
</dbReference>
<dbReference type="SUPFAM" id="SSF54909">
    <property type="entry name" value="Dimeric alpha+beta barrel"/>
    <property type="match status" value="1"/>
</dbReference>
<dbReference type="PANTHER" id="PTHR41521">
    <property type="match status" value="1"/>
</dbReference>
<reference evidence="2 3" key="1">
    <citation type="submission" date="2019-06" db="EMBL/GenBank/DDBJ databases">
        <authorList>
            <person name="Livingstone P."/>
            <person name="Whitworth D."/>
        </authorList>
    </citation>
    <scope>NUCLEOTIDE SEQUENCE [LARGE SCALE GENOMIC DNA]</scope>
    <source>
        <strain evidence="2 3">AM401</strain>
    </source>
</reference>
<dbReference type="InterPro" id="IPR010753">
    <property type="entry name" value="DUF1330"/>
</dbReference>
<dbReference type="PANTHER" id="PTHR41521:SF4">
    <property type="entry name" value="BLR0684 PROTEIN"/>
    <property type="match status" value="1"/>
</dbReference>
<organism evidence="2 3">
    <name type="scientific">Myxococcus llanfairpwllgwyngyllgogerychwyrndrobwllllantysiliogogogochensis</name>
    <dbReference type="NCBI Taxonomy" id="2590453"/>
    <lineage>
        <taxon>Bacteria</taxon>
        <taxon>Pseudomonadati</taxon>
        <taxon>Myxococcota</taxon>
        <taxon>Myxococcia</taxon>
        <taxon>Myxococcales</taxon>
        <taxon>Cystobacterineae</taxon>
        <taxon>Myxococcaceae</taxon>
        <taxon>Myxococcus</taxon>
    </lineage>
</organism>
<keyword evidence="3" id="KW-1185">Reference proteome</keyword>
<name>A0A540WSH3_9BACT</name>
<gene>
    <name evidence="2" type="ORF">FJV41_31620</name>
</gene>
<dbReference type="EMBL" id="VIFM01000163">
    <property type="protein sequence ID" value="TQF11933.1"/>
    <property type="molecule type" value="Genomic_DNA"/>
</dbReference>
<dbReference type="AlphaFoldDB" id="A0A540WSH3"/>
<dbReference type="Proteomes" id="UP000315369">
    <property type="component" value="Unassembled WGS sequence"/>
</dbReference>
<protein>
    <submittedName>
        <fullName evidence="2">DUF1330 domain-containing protein</fullName>
    </submittedName>
</protein>
<evidence type="ECO:0000259" key="1">
    <source>
        <dbReference type="Pfam" id="PF07045"/>
    </source>
</evidence>
<evidence type="ECO:0000313" key="3">
    <source>
        <dbReference type="Proteomes" id="UP000315369"/>
    </source>
</evidence>
<feature type="domain" description="DUF1330" evidence="1">
    <location>
        <begin position="2"/>
        <end position="94"/>
    </location>
</feature>
<dbReference type="InterPro" id="IPR011008">
    <property type="entry name" value="Dimeric_a/b-barrel"/>
</dbReference>
<comment type="caution">
    <text evidence="2">The sequence shown here is derived from an EMBL/GenBank/DDBJ whole genome shotgun (WGS) entry which is preliminary data.</text>
</comment>
<dbReference type="OrthoDB" id="9806380at2"/>
<sequence>MPAYVVVEISVHDVQTYERYKQLAPPSIAHYGGRYLVRGGATEALEGTWQPPRFALLEFPTIEQARAWWSSPEYAAAKALRHASAHTMMLLMDGLPQDDRHAVALAGASAESSAP</sequence>
<proteinExistence type="predicted"/>
<dbReference type="Gene3D" id="3.30.70.100">
    <property type="match status" value="1"/>
</dbReference>
<accession>A0A540WSH3</accession>